<dbReference type="PIRSF" id="PIRSF005859">
    <property type="entry name" value="PBR"/>
    <property type="match status" value="1"/>
</dbReference>
<evidence type="ECO:0000256" key="2">
    <source>
        <dbReference type="ARBA" id="ARBA00007524"/>
    </source>
</evidence>
<accession>A0A5C1AKG5</accession>
<keyword evidence="5 6" id="KW-0472">Membrane</keyword>
<dbReference type="InterPro" id="IPR038330">
    <property type="entry name" value="TspO/MBR-related_sf"/>
</dbReference>
<keyword evidence="3 6" id="KW-0812">Transmembrane</keyword>
<feature type="transmembrane region" description="Helical" evidence="6">
    <location>
        <begin position="84"/>
        <end position="102"/>
    </location>
</feature>
<feature type="transmembrane region" description="Helical" evidence="6">
    <location>
        <begin position="54"/>
        <end position="72"/>
    </location>
</feature>
<protein>
    <submittedName>
        <fullName evidence="7">Tryptophan-rich sensory protein</fullName>
    </submittedName>
</protein>
<feature type="transmembrane region" description="Helical" evidence="6">
    <location>
        <begin position="109"/>
        <end position="129"/>
    </location>
</feature>
<sequence>MTWHDWYDALAKPPWTPAPATISFIWSLLYPGILLSFGFVFLQGTRGRLPKPVWLSFALNLLANLAFMPLFAGLRNVHWATADILVVWATLIWCAVAVWPYYRWVALVQLPYFVWVSIAGVLQLSIAWMNW</sequence>
<evidence type="ECO:0000313" key="7">
    <source>
        <dbReference type="EMBL" id="QEL19869.1"/>
    </source>
</evidence>
<dbReference type="FunFam" id="1.20.1260.100:FF:000001">
    <property type="entry name" value="translocator protein 2"/>
    <property type="match status" value="1"/>
</dbReference>
<proteinExistence type="inferred from homology"/>
<dbReference type="GO" id="GO:0016020">
    <property type="term" value="C:membrane"/>
    <property type="evidence" value="ECO:0007669"/>
    <property type="project" value="UniProtKB-SubCell"/>
</dbReference>
<comment type="subcellular location">
    <subcellularLocation>
        <location evidence="1">Membrane</location>
        <topology evidence="1">Multi-pass membrane protein</topology>
    </subcellularLocation>
</comment>
<comment type="similarity">
    <text evidence="2">Belongs to the TspO/BZRP family.</text>
</comment>
<feature type="transmembrane region" description="Helical" evidence="6">
    <location>
        <begin position="20"/>
        <end position="42"/>
    </location>
</feature>
<dbReference type="OrthoDB" id="9795496at2"/>
<organism evidence="7 8">
    <name type="scientific">Limnoglobus roseus</name>
    <dbReference type="NCBI Taxonomy" id="2598579"/>
    <lineage>
        <taxon>Bacteria</taxon>
        <taxon>Pseudomonadati</taxon>
        <taxon>Planctomycetota</taxon>
        <taxon>Planctomycetia</taxon>
        <taxon>Gemmatales</taxon>
        <taxon>Gemmataceae</taxon>
        <taxon>Limnoglobus</taxon>
    </lineage>
</organism>
<dbReference type="Proteomes" id="UP000324974">
    <property type="component" value="Chromosome"/>
</dbReference>
<gene>
    <name evidence="7" type="ORF">PX52LOC_06950</name>
</gene>
<keyword evidence="8" id="KW-1185">Reference proteome</keyword>
<reference evidence="8" key="1">
    <citation type="submission" date="2019-08" db="EMBL/GenBank/DDBJ databases">
        <title>Limnoglobus roseus gen. nov., sp. nov., a novel freshwater planctomycete with a giant genome from the family Gemmataceae.</title>
        <authorList>
            <person name="Kulichevskaya I.S."/>
            <person name="Naumoff D.G."/>
            <person name="Miroshnikov K."/>
            <person name="Ivanova A."/>
            <person name="Philippov D.A."/>
            <person name="Hakobyan A."/>
            <person name="Rijpstra I.C."/>
            <person name="Sinninghe Damste J.S."/>
            <person name="Liesack W."/>
            <person name="Dedysh S.N."/>
        </authorList>
    </citation>
    <scope>NUCLEOTIDE SEQUENCE [LARGE SCALE GENOMIC DNA]</scope>
    <source>
        <strain evidence="8">PX52</strain>
    </source>
</reference>
<dbReference type="Pfam" id="PF03073">
    <property type="entry name" value="TspO_MBR"/>
    <property type="match status" value="1"/>
</dbReference>
<dbReference type="PANTHER" id="PTHR10057">
    <property type="entry name" value="PERIPHERAL-TYPE BENZODIAZEPINE RECEPTOR"/>
    <property type="match status" value="1"/>
</dbReference>
<dbReference type="KEGG" id="lrs:PX52LOC_06950"/>
<dbReference type="EMBL" id="CP042425">
    <property type="protein sequence ID" value="QEL19869.1"/>
    <property type="molecule type" value="Genomic_DNA"/>
</dbReference>
<evidence type="ECO:0000256" key="6">
    <source>
        <dbReference type="SAM" id="Phobius"/>
    </source>
</evidence>
<name>A0A5C1AKG5_9BACT</name>
<dbReference type="AlphaFoldDB" id="A0A5C1AKG5"/>
<evidence type="ECO:0000256" key="1">
    <source>
        <dbReference type="ARBA" id="ARBA00004141"/>
    </source>
</evidence>
<evidence type="ECO:0000256" key="4">
    <source>
        <dbReference type="ARBA" id="ARBA00022989"/>
    </source>
</evidence>
<dbReference type="CDD" id="cd15904">
    <property type="entry name" value="TSPO_MBR"/>
    <property type="match status" value="1"/>
</dbReference>
<dbReference type="PANTHER" id="PTHR10057:SF0">
    <property type="entry name" value="TRANSLOCATOR PROTEIN"/>
    <property type="match status" value="1"/>
</dbReference>
<evidence type="ECO:0000256" key="3">
    <source>
        <dbReference type="ARBA" id="ARBA00022692"/>
    </source>
</evidence>
<dbReference type="RefSeq" id="WP_149114213.1">
    <property type="nucleotide sequence ID" value="NZ_CP042425.1"/>
</dbReference>
<keyword evidence="4 6" id="KW-1133">Transmembrane helix</keyword>
<dbReference type="GO" id="GO:0033013">
    <property type="term" value="P:tetrapyrrole metabolic process"/>
    <property type="evidence" value="ECO:0007669"/>
    <property type="project" value="UniProtKB-ARBA"/>
</dbReference>
<dbReference type="Gene3D" id="1.20.1260.100">
    <property type="entry name" value="TspO/MBR protein"/>
    <property type="match status" value="1"/>
</dbReference>
<evidence type="ECO:0000313" key="8">
    <source>
        <dbReference type="Proteomes" id="UP000324974"/>
    </source>
</evidence>
<evidence type="ECO:0000256" key="5">
    <source>
        <dbReference type="ARBA" id="ARBA00023136"/>
    </source>
</evidence>
<dbReference type="InterPro" id="IPR004307">
    <property type="entry name" value="TspO_MBR"/>
</dbReference>